<evidence type="ECO:0000256" key="1">
    <source>
        <dbReference type="ARBA" id="ARBA00012676"/>
    </source>
</evidence>
<keyword evidence="2" id="KW-0444">Lipid biosynthesis</keyword>
<evidence type="ECO:0000256" key="7">
    <source>
        <dbReference type="ARBA" id="ARBA00023209"/>
    </source>
</evidence>
<keyword evidence="3 11" id="KW-0808">Transferase</keyword>
<keyword evidence="12" id="KW-1185">Reference proteome</keyword>
<dbReference type="OrthoDB" id="49758at2157"/>
<gene>
    <name evidence="11" type="ORF">AArcSl_2174</name>
</gene>
<dbReference type="Gene3D" id="3.20.20.390">
    <property type="entry name" value="FMN-linked oxidoreductases"/>
    <property type="match status" value="1"/>
</dbReference>
<dbReference type="InterPro" id="IPR038597">
    <property type="entry name" value="GGGP/HepGP_synthase_sf"/>
</dbReference>
<dbReference type="InterPro" id="IPR008205">
    <property type="entry name" value="GGGP_HepGP_synthase"/>
</dbReference>
<keyword evidence="5" id="KW-0460">Magnesium</keyword>
<reference evidence="12" key="1">
    <citation type="submission" date="2017-11" db="EMBL/GenBank/DDBJ databases">
        <title>Phenotypic and genomic properties of facultatively anaerobic sulfur-reducing natronoarchaea from hypersaline soda lakes.</title>
        <authorList>
            <person name="Sorokin D.Y."/>
            <person name="Kublanov I.V."/>
            <person name="Roman P."/>
            <person name="Sinninghe Damste J.S."/>
            <person name="Golyshin P.N."/>
            <person name="Rojo D."/>
            <person name="Ciordia S."/>
            <person name="Mena M.D.C."/>
            <person name="Ferrer M."/>
            <person name="Messina E."/>
            <person name="Smedile F."/>
            <person name="La Spada G."/>
            <person name="La Cono V."/>
            <person name="Yakimov M.M."/>
        </authorList>
    </citation>
    <scope>NUCLEOTIDE SEQUENCE [LARGE SCALE GENOMIC DNA]</scope>
    <source>
        <strain evidence="12">AArc-Sl</strain>
    </source>
</reference>
<dbReference type="GO" id="GO:0046872">
    <property type="term" value="F:metal ion binding"/>
    <property type="evidence" value="ECO:0007669"/>
    <property type="project" value="UniProtKB-KW"/>
</dbReference>
<dbReference type="EMBL" id="CP025066">
    <property type="protein sequence ID" value="AUX09799.1"/>
    <property type="molecule type" value="Genomic_DNA"/>
</dbReference>
<evidence type="ECO:0000313" key="11">
    <source>
        <dbReference type="EMBL" id="AUX09799.1"/>
    </source>
</evidence>
<dbReference type="GO" id="GO:0046474">
    <property type="term" value="P:glycerophospholipid biosynthetic process"/>
    <property type="evidence" value="ECO:0007669"/>
    <property type="project" value="UniProtKB-ARBA"/>
</dbReference>
<dbReference type="EC" id="2.5.1.41" evidence="1"/>
<keyword evidence="7" id="KW-0594">Phospholipid biosynthesis</keyword>
<proteinExistence type="predicted"/>
<evidence type="ECO:0000256" key="10">
    <source>
        <dbReference type="SAM" id="MobiDB-lite"/>
    </source>
</evidence>
<name>A0A343TL27_9EURY</name>
<evidence type="ECO:0000256" key="9">
    <source>
        <dbReference type="ARBA" id="ARBA00047288"/>
    </source>
</evidence>
<keyword evidence="8" id="KW-1208">Phospholipid metabolism</keyword>
<keyword evidence="4" id="KW-0479">Metal-binding</keyword>
<evidence type="ECO:0000256" key="4">
    <source>
        <dbReference type="ARBA" id="ARBA00022723"/>
    </source>
</evidence>
<dbReference type="RefSeq" id="WP_119818986.1">
    <property type="nucleotide sequence ID" value="NZ_CP025066.1"/>
</dbReference>
<evidence type="ECO:0000256" key="2">
    <source>
        <dbReference type="ARBA" id="ARBA00022516"/>
    </source>
</evidence>
<evidence type="ECO:0000256" key="3">
    <source>
        <dbReference type="ARBA" id="ARBA00022679"/>
    </source>
</evidence>
<dbReference type="GeneID" id="37878525"/>
<dbReference type="GO" id="GO:0047294">
    <property type="term" value="F:phosphoglycerol geranylgeranyltransferase activity"/>
    <property type="evidence" value="ECO:0007669"/>
    <property type="project" value="UniProtKB-EC"/>
</dbReference>
<protein>
    <recommendedName>
        <fullName evidence="1">phosphoglycerol geranylgeranyltransferase</fullName>
        <ecNumber evidence="1">2.5.1.41</ecNumber>
    </recommendedName>
</protein>
<organism evidence="11 12">
    <name type="scientific">Halalkaliarchaeum desulfuricum</name>
    <dbReference type="NCBI Taxonomy" id="2055893"/>
    <lineage>
        <taxon>Archaea</taxon>
        <taxon>Methanobacteriati</taxon>
        <taxon>Methanobacteriota</taxon>
        <taxon>Stenosarchaea group</taxon>
        <taxon>Halobacteria</taxon>
        <taxon>Halobacteriales</taxon>
        <taxon>Haloferacaceae</taxon>
        <taxon>Halalkaliarchaeum</taxon>
    </lineage>
</organism>
<dbReference type="NCBIfam" id="NF003199">
    <property type="entry name" value="PRK04169.1-3"/>
    <property type="match status" value="1"/>
</dbReference>
<accession>A0A343TL27</accession>
<dbReference type="InterPro" id="IPR039074">
    <property type="entry name" value="GGGP/HepGP_synthase_I"/>
</dbReference>
<dbReference type="Proteomes" id="UP000263012">
    <property type="component" value="Chromosome"/>
</dbReference>
<comment type="catalytic activity">
    <reaction evidence="9">
        <text>sn-glycerol 1-phosphate + (2E,6E,10E)-geranylgeranyl diphosphate = sn-3-O-(geranylgeranyl)glycerol 1-phosphate + diphosphate</text>
        <dbReference type="Rhea" id="RHEA:23404"/>
        <dbReference type="ChEBI" id="CHEBI:33019"/>
        <dbReference type="ChEBI" id="CHEBI:57677"/>
        <dbReference type="ChEBI" id="CHEBI:57685"/>
        <dbReference type="ChEBI" id="CHEBI:58756"/>
        <dbReference type="EC" id="2.5.1.41"/>
    </reaction>
</comment>
<evidence type="ECO:0000256" key="5">
    <source>
        <dbReference type="ARBA" id="ARBA00022842"/>
    </source>
</evidence>
<dbReference type="Pfam" id="PF01884">
    <property type="entry name" value="PcrB"/>
    <property type="match status" value="1"/>
</dbReference>
<dbReference type="GO" id="GO:0120536">
    <property type="term" value="F:heptaprenylglyceryl phosphate synthase activity"/>
    <property type="evidence" value="ECO:0007669"/>
    <property type="project" value="UniProtKB-ARBA"/>
</dbReference>
<keyword evidence="6" id="KW-0443">Lipid metabolism</keyword>
<dbReference type="AlphaFoldDB" id="A0A343TL27"/>
<evidence type="ECO:0000256" key="6">
    <source>
        <dbReference type="ARBA" id="ARBA00023098"/>
    </source>
</evidence>
<dbReference type="KEGG" id="hdf:AArcSl_2174"/>
<dbReference type="SUPFAM" id="SSF51395">
    <property type="entry name" value="FMN-linked oxidoreductases"/>
    <property type="match status" value="1"/>
</dbReference>
<evidence type="ECO:0000256" key="8">
    <source>
        <dbReference type="ARBA" id="ARBA00023264"/>
    </source>
</evidence>
<dbReference type="PANTHER" id="PTHR40029:SF2">
    <property type="entry name" value="HEPTAPRENYLGLYCERYL PHOSPHATE SYNTHASE"/>
    <property type="match status" value="1"/>
</dbReference>
<feature type="region of interest" description="Disordered" evidence="10">
    <location>
        <begin position="422"/>
        <end position="450"/>
    </location>
</feature>
<sequence>MSAFDRIARTIGRAATAGCLAGRTLLPFDTNPVPGDWEHVTKVDPEDAKKLPIAYPRYLQYTDGISVGGSADVTETNTVETFRLLSSVSTPAFHEPSAASHVTEGTLSASSFLAVPQVLNGDDEAFVGSLGTGTRFIREELAPAAVEKLLPAPVANRYGDRLAEFFTHWMLYSAVFEAYVIQNPDSAAAREAGVDESGLLSPEQARDRAIAAERYLGSEVLYLEYSGTYGGSEAVDILEAIAPSLDWTRLWYGGGIDSREKATEVLSAGADAVIVGDVFHRIAAEEADFASAFVADSAVGTSAHTDRIDAWIDDAVDVADTAAAEYISTIPSVRDPVGTARASLIAGITAHCVLAKAETDVREAIREGQVADPSELSEAFRDDYHSRLEAGLVHAGNGSQASTLAADLLDTVSLRAFREMIGPTSEGPESDDGASVSFPAHHLPIGELPR</sequence>
<evidence type="ECO:0000313" key="12">
    <source>
        <dbReference type="Proteomes" id="UP000263012"/>
    </source>
</evidence>
<dbReference type="PANTHER" id="PTHR40029">
    <property type="match status" value="1"/>
</dbReference>